<feature type="domain" description="Chitin-binding type-4" evidence="1">
    <location>
        <begin position="6"/>
        <end position="167"/>
    </location>
</feature>
<reference evidence="2" key="2">
    <citation type="submission" date="2023-03" db="EMBL/GenBank/DDBJ databases">
        <authorList>
            <person name="Inwood S.N."/>
            <person name="Skelly J.G."/>
            <person name="Guhlin J."/>
            <person name="Harrop T.W.R."/>
            <person name="Goldson S.G."/>
            <person name="Dearden P.K."/>
        </authorList>
    </citation>
    <scope>NUCLEOTIDE SEQUENCE</scope>
    <source>
        <strain evidence="2">Irish</strain>
        <tissue evidence="2">Whole body</tissue>
    </source>
</reference>
<name>A0AA39KJJ5_9HYME</name>
<dbReference type="Proteomes" id="UP001168990">
    <property type="component" value="Unassembled WGS sequence"/>
</dbReference>
<evidence type="ECO:0000313" key="2">
    <source>
        <dbReference type="EMBL" id="KAK0163691.1"/>
    </source>
</evidence>
<dbReference type="PANTHER" id="PTHR21113:SF4">
    <property type="entry name" value="CHITIN-BINDING TYPE-4 DOMAIN-CONTAINING PROTEIN"/>
    <property type="match status" value="1"/>
</dbReference>
<feature type="domain" description="Chitin-binding type-4" evidence="1">
    <location>
        <begin position="188"/>
        <end position="380"/>
    </location>
</feature>
<evidence type="ECO:0000259" key="1">
    <source>
        <dbReference type="Pfam" id="PF03067"/>
    </source>
</evidence>
<dbReference type="InterPro" id="IPR004302">
    <property type="entry name" value="Cellulose/chitin-bd_N"/>
</dbReference>
<accession>A0AA39KJJ5</accession>
<dbReference type="PANTHER" id="PTHR21113">
    <property type="entry name" value="AGAP001705-PA"/>
    <property type="match status" value="1"/>
</dbReference>
<protein>
    <recommendedName>
        <fullName evidence="1">Chitin-binding type-4 domain-containing protein</fullName>
    </recommendedName>
</protein>
<evidence type="ECO:0000313" key="3">
    <source>
        <dbReference type="Proteomes" id="UP001168990"/>
    </source>
</evidence>
<sequence>MKIQGHGRTMDPVGRGSAWRKGFQTPRDYNDNESFCGGFTGMCGVCGDNYATKPPRPHENRGYYGTGTIVKTYKAGETIEILVQLTASHKGHFEFSICPLTNENDVETEKCFEQYPLQLASGGTKYLVTSIGNGQHRIKVVLPNDLKCQHCVFRWHYRTGNTWGICKDRKGANDCGPQEVFRTSVFGHGMLMEPVNRGSAWRKNFDTPINYDDNANYCGGYHIHYQLNGGRCGSCGDNYAQKQPRPNENGGVYGTGQIVETYTASQEFIADVMITSNHRGFFKFDLCPIQAGPNYNSDVETEECFEKFPIMTVYGDDKYIMKKFYNGHYQVHLILPDNVTCDHCSMRWTYVTANNWGICSDGTGAIGCGPQETFKTCSDIKIVKL</sequence>
<organism evidence="2 3">
    <name type="scientific">Microctonus aethiopoides</name>
    <dbReference type="NCBI Taxonomy" id="144406"/>
    <lineage>
        <taxon>Eukaryota</taxon>
        <taxon>Metazoa</taxon>
        <taxon>Ecdysozoa</taxon>
        <taxon>Arthropoda</taxon>
        <taxon>Hexapoda</taxon>
        <taxon>Insecta</taxon>
        <taxon>Pterygota</taxon>
        <taxon>Neoptera</taxon>
        <taxon>Endopterygota</taxon>
        <taxon>Hymenoptera</taxon>
        <taxon>Apocrita</taxon>
        <taxon>Ichneumonoidea</taxon>
        <taxon>Braconidae</taxon>
        <taxon>Euphorinae</taxon>
        <taxon>Microctonus</taxon>
    </lineage>
</organism>
<proteinExistence type="predicted"/>
<gene>
    <name evidence="2" type="ORF">PV328_002399</name>
</gene>
<dbReference type="Pfam" id="PF03067">
    <property type="entry name" value="LPMO_10"/>
    <property type="match status" value="2"/>
</dbReference>
<dbReference type="AlphaFoldDB" id="A0AA39KJJ5"/>
<dbReference type="EMBL" id="JAQQBS010001422">
    <property type="protein sequence ID" value="KAK0163691.1"/>
    <property type="molecule type" value="Genomic_DNA"/>
</dbReference>
<reference evidence="2" key="1">
    <citation type="journal article" date="2023" name="bioRxiv">
        <title>Scaffold-level genome assemblies of two parasitoid biocontrol wasps reveal the parthenogenesis mechanism and an associated novel virus.</title>
        <authorList>
            <person name="Inwood S."/>
            <person name="Skelly J."/>
            <person name="Guhlin J."/>
            <person name="Harrop T."/>
            <person name="Goldson S."/>
            <person name="Dearden P."/>
        </authorList>
    </citation>
    <scope>NUCLEOTIDE SEQUENCE</scope>
    <source>
        <strain evidence="2">Irish</strain>
        <tissue evidence="2">Whole body</tissue>
    </source>
</reference>
<comment type="caution">
    <text evidence="2">The sequence shown here is derived from an EMBL/GenBank/DDBJ whole genome shotgun (WGS) entry which is preliminary data.</text>
</comment>
<keyword evidence="3" id="KW-1185">Reference proteome</keyword>